<dbReference type="Proteomes" id="UP001593833">
    <property type="component" value="Unassembled WGS sequence"/>
</dbReference>
<protein>
    <submittedName>
        <fullName evidence="1">Uncharacterized protein</fullName>
    </submittedName>
</protein>
<comment type="caution">
    <text evidence="1">The sequence shown here is derived from an EMBL/GenBank/DDBJ whole genome shotgun (WGS) entry which is preliminary data.</text>
</comment>
<evidence type="ECO:0000313" key="1">
    <source>
        <dbReference type="EMBL" id="MFC1573347.1"/>
    </source>
</evidence>
<organism evidence="1 2">
    <name type="scientific">Eiseniibacteriota bacterium</name>
    <dbReference type="NCBI Taxonomy" id="2212470"/>
    <lineage>
        <taxon>Bacteria</taxon>
        <taxon>Candidatus Eiseniibacteriota</taxon>
    </lineage>
</organism>
<feature type="non-terminal residue" evidence="1">
    <location>
        <position position="1"/>
    </location>
</feature>
<keyword evidence="2" id="KW-1185">Reference proteome</keyword>
<name>A0ABV6YLY3_UNCEI</name>
<dbReference type="Gene3D" id="3.40.50.10610">
    <property type="entry name" value="ABC-type transport auxiliary lipoprotein component"/>
    <property type="match status" value="1"/>
</dbReference>
<evidence type="ECO:0000313" key="2">
    <source>
        <dbReference type="Proteomes" id="UP001593833"/>
    </source>
</evidence>
<gene>
    <name evidence="1" type="ORF">ACFL6M_07090</name>
</gene>
<proteinExistence type="predicted"/>
<sequence length="174" mass="19341">TQSAELPAPKLDYSRYRSIAILPFDTEGFLLRYGSEIADQVIIELLKRDPGIPIVERARVDDILRERTIHEEVSPGRLATAELVPADLILTGSVAFGIENIDLPGPTRQARLSATVRVFETDSGQIIWAARFSVTADDLLEWEYRRGSDLELRESVIERIAEAIAKSLVVGVPD</sequence>
<dbReference type="EMBL" id="JBHPKH010000130">
    <property type="protein sequence ID" value="MFC1573347.1"/>
    <property type="molecule type" value="Genomic_DNA"/>
</dbReference>
<reference evidence="1 2" key="1">
    <citation type="submission" date="2024-09" db="EMBL/GenBank/DDBJ databases">
        <authorList>
            <person name="D'Angelo T."/>
        </authorList>
    </citation>
    <scope>NUCLEOTIDE SEQUENCE [LARGE SCALE GENOMIC DNA]</scope>
    <source>
        <strain evidence="1">SAG AM-320-E07</strain>
    </source>
</reference>
<accession>A0ABV6YLY3</accession>